<evidence type="ECO:0000313" key="1">
    <source>
        <dbReference type="EMBL" id="KAJ8685127.1"/>
    </source>
</evidence>
<dbReference type="EMBL" id="CM056741">
    <property type="protein sequence ID" value="KAJ8685127.1"/>
    <property type="molecule type" value="Genomic_DNA"/>
</dbReference>
<protein>
    <submittedName>
        <fullName evidence="1">Uncharacterized protein</fullName>
    </submittedName>
</protein>
<reference evidence="1" key="1">
    <citation type="submission" date="2023-04" db="EMBL/GenBank/DDBJ databases">
        <title>A chromosome-level genome assembly of the parasitoid wasp Eretmocerus hayati.</title>
        <authorList>
            <person name="Zhong Y."/>
            <person name="Liu S."/>
            <person name="Liu Y."/>
        </authorList>
    </citation>
    <scope>NUCLEOTIDE SEQUENCE</scope>
    <source>
        <strain evidence="1">ZJU_SS_LIU_2023</strain>
    </source>
</reference>
<name>A0ACC2PNY8_9HYME</name>
<sequence>MNGPEDIRIEVECIPESVRTAHRPRPGRRSAKYPLVIDRLSTSQRRSVRRTSRVGNDSLLQEIQSRITAGLSAVLLWSQEVEARLARLHPLAGYQHLIFSMEGGERPTVPAIGVTFVGLWLISAIVQPRAWFAGLASE</sequence>
<proteinExistence type="predicted"/>
<comment type="caution">
    <text evidence="1">The sequence shown here is derived from an EMBL/GenBank/DDBJ whole genome shotgun (WGS) entry which is preliminary data.</text>
</comment>
<dbReference type="Proteomes" id="UP001239111">
    <property type="component" value="Chromosome 1"/>
</dbReference>
<evidence type="ECO:0000313" key="2">
    <source>
        <dbReference type="Proteomes" id="UP001239111"/>
    </source>
</evidence>
<keyword evidence="2" id="KW-1185">Reference proteome</keyword>
<organism evidence="1 2">
    <name type="scientific">Eretmocerus hayati</name>
    <dbReference type="NCBI Taxonomy" id="131215"/>
    <lineage>
        <taxon>Eukaryota</taxon>
        <taxon>Metazoa</taxon>
        <taxon>Ecdysozoa</taxon>
        <taxon>Arthropoda</taxon>
        <taxon>Hexapoda</taxon>
        <taxon>Insecta</taxon>
        <taxon>Pterygota</taxon>
        <taxon>Neoptera</taxon>
        <taxon>Endopterygota</taxon>
        <taxon>Hymenoptera</taxon>
        <taxon>Apocrita</taxon>
        <taxon>Proctotrupomorpha</taxon>
        <taxon>Chalcidoidea</taxon>
        <taxon>Aphelinidae</taxon>
        <taxon>Aphelininae</taxon>
        <taxon>Eretmocerus</taxon>
    </lineage>
</organism>
<accession>A0ACC2PNY8</accession>
<gene>
    <name evidence="1" type="ORF">QAD02_020920</name>
</gene>